<protein>
    <submittedName>
        <fullName evidence="1">Uncharacterized protein</fullName>
    </submittedName>
</protein>
<name>A0A1I6ZUA3_9ACTN</name>
<dbReference type="OrthoDB" id="530515at2"/>
<dbReference type="EMBL" id="FPBA01000006">
    <property type="protein sequence ID" value="SFT66268.1"/>
    <property type="molecule type" value="Genomic_DNA"/>
</dbReference>
<reference evidence="2" key="1">
    <citation type="submission" date="2016-10" db="EMBL/GenBank/DDBJ databases">
        <authorList>
            <person name="Varghese N."/>
            <person name="Submissions S."/>
        </authorList>
    </citation>
    <scope>NUCLEOTIDE SEQUENCE [LARGE SCALE GENOMIC DNA]</scope>
    <source>
        <strain evidence="2">DSM 46136</strain>
    </source>
</reference>
<evidence type="ECO:0000313" key="1">
    <source>
        <dbReference type="EMBL" id="SFT66268.1"/>
    </source>
</evidence>
<dbReference type="Proteomes" id="UP000199546">
    <property type="component" value="Unassembled WGS sequence"/>
</dbReference>
<sequence length="114" mass="12244">MATIETTPRTLRISLTRAEKVLGLLRDLEVPLAAVRSAEVVPEGLAAVRGLRAPGLGLPARRIGTWRRRGTKTLLSVRRGPAVRLELTGQRYDTVLVTVDDAPAVVAAVSGARR</sequence>
<evidence type="ECO:0000313" key="2">
    <source>
        <dbReference type="Proteomes" id="UP000199546"/>
    </source>
</evidence>
<gene>
    <name evidence="1" type="ORF">SAMN05660657_02238</name>
</gene>
<dbReference type="AlphaFoldDB" id="A0A1I6ZUA3"/>
<organism evidence="1 2">
    <name type="scientific">Geodermatophilus amargosae</name>
    <dbReference type="NCBI Taxonomy" id="1296565"/>
    <lineage>
        <taxon>Bacteria</taxon>
        <taxon>Bacillati</taxon>
        <taxon>Actinomycetota</taxon>
        <taxon>Actinomycetes</taxon>
        <taxon>Geodermatophilales</taxon>
        <taxon>Geodermatophilaceae</taxon>
        <taxon>Geodermatophilus</taxon>
    </lineage>
</organism>
<dbReference type="RefSeq" id="WP_093579464.1">
    <property type="nucleotide sequence ID" value="NZ_FPBA01000006.1"/>
</dbReference>
<accession>A0A1I6ZUA3</accession>
<keyword evidence="2" id="KW-1185">Reference proteome</keyword>
<proteinExistence type="predicted"/>
<dbReference type="STRING" id="1296565.SAMN05660657_02238"/>